<sequence>MKYLKRAEPQSRQNNDDLVQHVRKMLVDIESNRDAAVRHYAETYDRWQGGEFLVSGDEIEAVRKSLSPVFKDDFAFAKKQVVDFAKRQRDTLAEFEDEFGDGIVLGQKIIPVENAGCYIPGGKYPLISAAIMSVATAKAAGVDYVLGAAPPRDGKSIYPHTLYALAESGADEIYAIGGVQAFASMAYGCVGMRPVDIITGPGNAYVAEAKRQLFGMVGIDLPAGPTEILVIADDSADPALVAADLLGQAEHGPDSPAWLITQSTSFGEAVAAEIETQLVTLPTRQVARASWDRWGEIMVVDSDDEAIAVSDRYAPEHLEVQTARNDYYLANLRNYGSLFLGEESTVAYGDKGVGTNHTLPTGRAARYTGGLWVGKFLKTVTYQRLTPAASRQIAPAMGRLCRAEGMLAHEITADVRAERYAEGQTAGADE</sequence>
<keyword evidence="11" id="KW-1185">Reference proteome</keyword>
<accession>A0AAW5R521</accession>
<dbReference type="EC" id="1.1.1.23" evidence="10"/>
<dbReference type="GO" id="GO:0005829">
    <property type="term" value="C:cytosol"/>
    <property type="evidence" value="ECO:0007669"/>
    <property type="project" value="TreeGrafter"/>
</dbReference>
<feature type="binding site" evidence="7">
    <location>
        <position position="226"/>
    </location>
    <ligand>
        <name>substrate</name>
    </ligand>
</feature>
<gene>
    <name evidence="10" type="primary">hisD</name>
    <name evidence="10" type="ORF">MUB46_20400</name>
</gene>
<name>A0AAW5R521_9HYPH</name>
<evidence type="ECO:0000256" key="7">
    <source>
        <dbReference type="PIRSR" id="PIRSR000099-3"/>
    </source>
</evidence>
<keyword evidence="2 8" id="KW-0862">Zinc</keyword>
<feature type="active site" description="Proton acceptor" evidence="5">
    <location>
        <position position="317"/>
    </location>
</feature>
<feature type="binding site" evidence="8">
    <location>
        <position position="350"/>
    </location>
    <ligand>
        <name>Zn(2+)</name>
        <dbReference type="ChEBI" id="CHEBI:29105"/>
    </ligand>
</feature>
<dbReference type="RefSeq" id="WP_261617821.1">
    <property type="nucleotide sequence ID" value="NZ_JALIDZ010000011.1"/>
</dbReference>
<dbReference type="PANTHER" id="PTHR21256:SF14">
    <property type="entry name" value="HISTIDINOL DEHYDROGENASE"/>
    <property type="match status" value="1"/>
</dbReference>
<dbReference type="InterPro" id="IPR001692">
    <property type="entry name" value="Histidinol_DH_CS"/>
</dbReference>
<evidence type="ECO:0000256" key="4">
    <source>
        <dbReference type="PIRNR" id="PIRNR000099"/>
    </source>
</evidence>
<evidence type="ECO:0000256" key="2">
    <source>
        <dbReference type="ARBA" id="ARBA00022833"/>
    </source>
</evidence>
<feature type="binding site" evidence="6">
    <location>
        <position position="203"/>
    </location>
    <ligand>
        <name>NAD(+)</name>
        <dbReference type="ChEBI" id="CHEBI:57540"/>
    </ligand>
</feature>
<dbReference type="PROSITE" id="PS00611">
    <property type="entry name" value="HISOL_DEHYDROGENASE"/>
    <property type="match status" value="1"/>
</dbReference>
<dbReference type="GO" id="GO:0046872">
    <property type="term" value="F:metal ion binding"/>
    <property type="evidence" value="ECO:0007669"/>
    <property type="project" value="UniProtKB-KW"/>
</dbReference>
<keyword evidence="3 4" id="KW-0560">Oxidoreductase</keyword>
<dbReference type="FunFam" id="3.40.50.1980:FF:000001">
    <property type="entry name" value="Histidinol dehydrogenase"/>
    <property type="match status" value="1"/>
</dbReference>
<evidence type="ECO:0000256" key="9">
    <source>
        <dbReference type="RuleBase" id="RU004175"/>
    </source>
</evidence>
<keyword evidence="1 8" id="KW-0479">Metal-binding</keyword>
<dbReference type="Pfam" id="PF00815">
    <property type="entry name" value="Histidinol_dh"/>
    <property type="match status" value="1"/>
</dbReference>
<comment type="similarity">
    <text evidence="4 9">Belongs to the histidinol dehydrogenase family.</text>
</comment>
<dbReference type="AlphaFoldDB" id="A0AAW5R521"/>
<feature type="binding site" evidence="8">
    <location>
        <position position="251"/>
    </location>
    <ligand>
        <name>Zn(2+)</name>
        <dbReference type="ChEBI" id="CHEBI:29105"/>
    </ligand>
</feature>
<feature type="binding site" evidence="7">
    <location>
        <position position="350"/>
    </location>
    <ligand>
        <name>substrate</name>
    </ligand>
</feature>
<feature type="binding site" evidence="7">
    <location>
        <position position="248"/>
    </location>
    <ligand>
        <name>substrate</name>
    </ligand>
</feature>
<proteinExistence type="inferred from homology"/>
<dbReference type="PANTHER" id="PTHR21256">
    <property type="entry name" value="HISTIDINOL DEHYDROGENASE HDH"/>
    <property type="match status" value="1"/>
</dbReference>
<dbReference type="Gene3D" id="3.40.50.1980">
    <property type="entry name" value="Nitrogenase molybdenum iron protein domain"/>
    <property type="match status" value="2"/>
</dbReference>
<feature type="binding site" evidence="8">
    <location>
        <position position="248"/>
    </location>
    <ligand>
        <name>Zn(2+)</name>
        <dbReference type="ChEBI" id="CHEBI:29105"/>
    </ligand>
</feature>
<evidence type="ECO:0000313" key="11">
    <source>
        <dbReference type="Proteomes" id="UP001320898"/>
    </source>
</evidence>
<dbReference type="PIRSF" id="PIRSF000099">
    <property type="entry name" value="Histidinol_dh"/>
    <property type="match status" value="1"/>
</dbReference>
<evidence type="ECO:0000313" key="10">
    <source>
        <dbReference type="EMBL" id="MCT8974234.1"/>
    </source>
</evidence>
<dbReference type="GO" id="GO:0000105">
    <property type="term" value="P:L-histidine biosynthetic process"/>
    <property type="evidence" value="ECO:0007669"/>
    <property type="project" value="InterPro"/>
</dbReference>
<dbReference type="PRINTS" id="PR00083">
    <property type="entry name" value="HOLDHDRGNASE"/>
</dbReference>
<dbReference type="GO" id="GO:0051287">
    <property type="term" value="F:NAD binding"/>
    <property type="evidence" value="ECO:0007669"/>
    <property type="project" value="InterPro"/>
</dbReference>
<comment type="cofactor">
    <cofactor evidence="8">
        <name>Zn(2+)</name>
        <dbReference type="ChEBI" id="CHEBI:29105"/>
    </cofactor>
    <text evidence="8">Binds 1 zinc ion per subunit.</text>
</comment>
<feature type="binding site" evidence="8">
    <location>
        <position position="409"/>
    </location>
    <ligand>
        <name>Zn(2+)</name>
        <dbReference type="ChEBI" id="CHEBI:29105"/>
    </ligand>
</feature>
<dbReference type="NCBIfam" id="TIGR00069">
    <property type="entry name" value="hisD"/>
    <property type="match status" value="1"/>
</dbReference>
<feature type="binding site" evidence="7">
    <location>
        <position position="251"/>
    </location>
    <ligand>
        <name>substrate</name>
    </ligand>
</feature>
<dbReference type="InterPro" id="IPR016161">
    <property type="entry name" value="Ald_DH/histidinol_DH"/>
</dbReference>
<dbReference type="Gene3D" id="1.20.5.1300">
    <property type="match status" value="1"/>
</dbReference>
<organism evidence="10 11">
    <name type="scientific">Microbaculum marinisediminis</name>
    <dbReference type="NCBI Taxonomy" id="2931392"/>
    <lineage>
        <taxon>Bacteria</taxon>
        <taxon>Pseudomonadati</taxon>
        <taxon>Pseudomonadota</taxon>
        <taxon>Alphaproteobacteria</taxon>
        <taxon>Hyphomicrobiales</taxon>
        <taxon>Tepidamorphaceae</taxon>
        <taxon>Microbaculum</taxon>
    </lineage>
</organism>
<dbReference type="InterPro" id="IPR022695">
    <property type="entry name" value="Histidinol_DH_monofunct"/>
</dbReference>
<dbReference type="InterPro" id="IPR012131">
    <property type="entry name" value="Hstdl_DH"/>
</dbReference>
<dbReference type="Proteomes" id="UP001320898">
    <property type="component" value="Unassembled WGS sequence"/>
</dbReference>
<dbReference type="CDD" id="cd06572">
    <property type="entry name" value="Histidinol_dh"/>
    <property type="match status" value="1"/>
</dbReference>
<feature type="binding site" evidence="6">
    <location>
        <position position="180"/>
    </location>
    <ligand>
        <name>NAD(+)</name>
        <dbReference type="ChEBI" id="CHEBI:57540"/>
    </ligand>
</feature>
<feature type="binding site" evidence="6">
    <location>
        <position position="118"/>
    </location>
    <ligand>
        <name>NAD(+)</name>
        <dbReference type="ChEBI" id="CHEBI:57540"/>
    </ligand>
</feature>
<reference evidence="10 11" key="1">
    <citation type="submission" date="2022-04" db="EMBL/GenBank/DDBJ databases">
        <authorList>
            <person name="Ye Y.-Q."/>
            <person name="Du Z.-J."/>
        </authorList>
    </citation>
    <scope>NUCLEOTIDE SEQUENCE [LARGE SCALE GENOMIC DNA]</scope>
    <source>
        <strain evidence="10 11">A6E488</strain>
    </source>
</reference>
<dbReference type="GO" id="GO:0004399">
    <property type="term" value="F:histidinol dehydrogenase activity"/>
    <property type="evidence" value="ECO:0007669"/>
    <property type="project" value="UniProtKB-EC"/>
</dbReference>
<evidence type="ECO:0000256" key="6">
    <source>
        <dbReference type="PIRSR" id="PIRSR000099-2"/>
    </source>
</evidence>
<evidence type="ECO:0000256" key="1">
    <source>
        <dbReference type="ARBA" id="ARBA00022723"/>
    </source>
</evidence>
<feature type="active site" description="Proton acceptor" evidence="5">
    <location>
        <position position="316"/>
    </location>
</feature>
<dbReference type="EMBL" id="JALIDZ010000011">
    <property type="protein sequence ID" value="MCT8974234.1"/>
    <property type="molecule type" value="Genomic_DNA"/>
</dbReference>
<feature type="binding site" evidence="7">
    <location>
        <position position="317"/>
    </location>
    <ligand>
        <name>substrate</name>
    </ligand>
</feature>
<evidence type="ECO:0000256" key="5">
    <source>
        <dbReference type="PIRSR" id="PIRSR000099-1"/>
    </source>
</evidence>
<feature type="binding site" evidence="7">
    <location>
        <position position="404"/>
    </location>
    <ligand>
        <name>substrate</name>
    </ligand>
</feature>
<dbReference type="SUPFAM" id="SSF53720">
    <property type="entry name" value="ALDH-like"/>
    <property type="match status" value="1"/>
</dbReference>
<protein>
    <submittedName>
        <fullName evidence="10">Histidinol dehydrogenase</fullName>
        <ecNumber evidence="10">1.1.1.23</ecNumber>
    </submittedName>
</protein>
<keyword evidence="6" id="KW-0520">NAD</keyword>
<feature type="binding site" evidence="7">
    <location>
        <position position="409"/>
    </location>
    <ligand>
        <name>substrate</name>
    </ligand>
</feature>
<comment type="caution">
    <text evidence="10">The sequence shown here is derived from an EMBL/GenBank/DDBJ whole genome shotgun (WGS) entry which is preliminary data.</text>
</comment>
<evidence type="ECO:0000256" key="3">
    <source>
        <dbReference type="ARBA" id="ARBA00023002"/>
    </source>
</evidence>
<evidence type="ECO:0000256" key="8">
    <source>
        <dbReference type="PIRSR" id="PIRSR000099-4"/>
    </source>
</evidence>